<reference evidence="1" key="1">
    <citation type="journal article" date="2021" name="Proc. Natl. Acad. Sci. U.S.A.">
        <title>A Catalog of Tens of Thousands of Viruses from Human Metagenomes Reveals Hidden Associations with Chronic Diseases.</title>
        <authorList>
            <person name="Tisza M.J."/>
            <person name="Buck C.B."/>
        </authorList>
    </citation>
    <scope>NUCLEOTIDE SEQUENCE</scope>
    <source>
        <strain evidence="1">CtmTa7</strain>
    </source>
</reference>
<proteinExistence type="predicted"/>
<dbReference type="EMBL" id="BK059091">
    <property type="protein sequence ID" value="DAE28707.1"/>
    <property type="molecule type" value="Genomic_DNA"/>
</dbReference>
<organism evidence="1">
    <name type="scientific">virus sp. ctmTa7</name>
    <dbReference type="NCBI Taxonomy" id="2828255"/>
    <lineage>
        <taxon>Viruses</taxon>
    </lineage>
</organism>
<evidence type="ECO:0000313" key="1">
    <source>
        <dbReference type="EMBL" id="DAE28707.1"/>
    </source>
</evidence>
<sequence>MATSLCLSFVLSLMLIIHFSEIKNLIALKGIEPFCMANDYLAANPLAVQLEW</sequence>
<protein>
    <submittedName>
        <fullName evidence="1">Uncharacterized protein</fullName>
    </submittedName>
</protein>
<name>A0A8S5RC38_9VIRU</name>
<accession>A0A8S5RC38</accession>